<reference evidence="6" key="1">
    <citation type="submission" date="2021-02" db="EMBL/GenBank/DDBJ databases">
        <authorList>
            <person name="Dougan E. K."/>
            <person name="Rhodes N."/>
            <person name="Thang M."/>
            <person name="Chan C."/>
        </authorList>
    </citation>
    <scope>NUCLEOTIDE SEQUENCE</scope>
</reference>
<dbReference type="SUPFAM" id="SSF141072">
    <property type="entry name" value="CalX-like"/>
    <property type="match status" value="1"/>
</dbReference>
<feature type="region of interest" description="Disordered" evidence="4">
    <location>
        <begin position="453"/>
        <end position="488"/>
    </location>
</feature>
<evidence type="ECO:0000256" key="4">
    <source>
        <dbReference type="SAM" id="MobiDB-lite"/>
    </source>
</evidence>
<dbReference type="GO" id="GO:0016020">
    <property type="term" value="C:membrane"/>
    <property type="evidence" value="ECO:0007669"/>
    <property type="project" value="InterPro"/>
</dbReference>
<evidence type="ECO:0000256" key="2">
    <source>
        <dbReference type="ARBA" id="ARBA00022737"/>
    </source>
</evidence>
<keyword evidence="2" id="KW-0677">Repeat</keyword>
<keyword evidence="3" id="KW-0106">Calcium</keyword>
<dbReference type="OrthoDB" id="439387at2759"/>
<feature type="region of interest" description="Disordered" evidence="4">
    <location>
        <begin position="112"/>
        <end position="149"/>
    </location>
</feature>
<feature type="compositionally biased region" description="Acidic residues" evidence="4">
    <location>
        <begin position="673"/>
        <end position="686"/>
    </location>
</feature>
<dbReference type="OMA" id="HYLHEAM"/>
<feature type="compositionally biased region" description="Acidic residues" evidence="4">
    <location>
        <begin position="130"/>
        <end position="140"/>
    </location>
</feature>
<dbReference type="InterPro" id="IPR003644">
    <property type="entry name" value="Calx_beta"/>
</dbReference>
<keyword evidence="7" id="KW-1185">Reference proteome</keyword>
<dbReference type="Gene3D" id="2.60.40.2030">
    <property type="match status" value="1"/>
</dbReference>
<name>A0A813H915_POLGL</name>
<dbReference type="GO" id="GO:0007154">
    <property type="term" value="P:cell communication"/>
    <property type="evidence" value="ECO:0007669"/>
    <property type="project" value="InterPro"/>
</dbReference>
<evidence type="ECO:0000259" key="5">
    <source>
        <dbReference type="Pfam" id="PF03160"/>
    </source>
</evidence>
<dbReference type="InterPro" id="IPR038081">
    <property type="entry name" value="CalX-like_sf"/>
</dbReference>
<accession>A0A813H915</accession>
<feature type="region of interest" description="Disordered" evidence="4">
    <location>
        <begin position="747"/>
        <end position="771"/>
    </location>
</feature>
<organism evidence="6 7">
    <name type="scientific">Polarella glacialis</name>
    <name type="common">Dinoflagellate</name>
    <dbReference type="NCBI Taxonomy" id="89957"/>
    <lineage>
        <taxon>Eukaryota</taxon>
        <taxon>Sar</taxon>
        <taxon>Alveolata</taxon>
        <taxon>Dinophyceae</taxon>
        <taxon>Suessiales</taxon>
        <taxon>Suessiaceae</taxon>
        <taxon>Polarella</taxon>
    </lineage>
</organism>
<protein>
    <recommendedName>
        <fullName evidence="5">Calx-beta domain-containing protein</fullName>
    </recommendedName>
</protein>
<feature type="compositionally biased region" description="Low complexity" evidence="4">
    <location>
        <begin position="461"/>
        <end position="485"/>
    </location>
</feature>
<sequence>MALTGQTPSVFCCALSPSSEQKVFISNPPRLSPGRVEETLSRNEVLRVCLALEDEGLVWVWEQLLRLRTLLCESLLSSRKPHSLMIEIPGEALSLGLTLPGPISPAYLKTDRSQISNGTPKSGGFYAEPQDGEDQEDEAASENGDHDDHVKNLRDKIHFRDLSLYGPIPGELAPYVQFEAPMFYCTEAEGAIHVGIIRIGDLGRRSTVRYATVDNSARSGKYTPASGTAIFEPGDHRYVVTIELEDDTCWDPTLEFNVQLYEDGLENGKLSDFMRVARVKVLDDDIFPHNRFRKYAEQQTWHTVNKPRLMWEYFKTNARNAAVRSALWRTILAQQAQNLYFIMGLFLNLYMVDFVLCNRKDIPCKKDQTSAGLTLIVALKFLPFPILHWLEFKEPSWKLGGATRLTLQCNLLRKYLAYNTDVLRDVDESKLFFAITRDASELASDAVCKIPHLDQRPVPPSRGRSSAGTSRRAASSAASSAAGGASPPPAAPVLEELRFYVVWKITSKPDLSGIWVSEGVAGWYRLIVGDAVYFKVKVAGKEIAGRGLVVESGKLCTIAGPAEAMEENEMSVSVGECKVVFFRLDASCLRLERPALWKTVLALQPWPRVRDIISAYNGTETAAPIGDSSDELRPARAPPPPPVATSASKTTPGISQLLAGLTGVWPSMAGAGEVEDSSSEDEDGASGEEVAKRPEGRKKSGKEQKGKEEKQPDPLATILSAGLSGGNLSLQDILIARLLQDLNPKTAKKSIKKDSDGSDSGSDDDLDGSLLKKGLSHMRNLNRLKQRVKTRPRRIWRKFEDSVKEELGIGPGEPWTLRSWSRRINWGKFKGLRRCMEMQISVYELLKAGAADVARAQTVQNIKALHQSVLSGGDWTTAWLLTGLTDPTQRREFAGDEGEMSAITSYLGAMAELKKKLKPAHGKLGDSSGSEAGHVAEGGGAAAEGARWQRVFVSVKVRAFCRSDGPLRECPLDGARKRVSEVLKAVPVSKYCVPVRGLGIVDTNIACDIEPDNVAMPESAGAMDPSPFLTTEQLEVRNNMRQILKDREEWENAPLPCHKVPPDLELRMAARLLDTSMAVLVESALLPRTVGGRILVGGLFGVPKSSGKIRLIFDRRPQNFTEERVNWSLLPSAAQLGRIVLPKGKVLRGSGSDLSNYYYNIAHHPEWVVHNAVGRPLTGKFVIKYGGDPNRVYYTCFRVLGMGDLNAVCFGQVIHENLLKQAQALSEEHCMRYGKNTPPYDLLQGVYIDDFLVTLQVERSLAHVPGEDSILMARAEQAYIDAGLPRSVEKDFRSELNFKAWGAEVRGGVGTSGGPRQVRRECWALTRHVIKFGWVCKKIMQQLLGIFASLLVYRREFFSVFHSIYSFCDKLPDSGWMRLPGTIRDELRAAAMLLPFLESDLRRPVGNTIWATDATPTAGGATETTVPPDLAEVLYTYSEQRGEHVRLDWTGLELPSERLAAPAVEIDQLVEALSWHVTASYSFRETHHINLQEAKALAKEIRDLVEREECAPRRQLSFCDSRVCVGAFSKGRSSSFKLNTILRSCIPMYLLGGIGLALIWVSTGSNPADHPSRFACLPPPKCPPGWAQRWFPGTPSDRYGLELFSGSCRLTSAFRALGLPVLDPVELSMGGDVFSDFVEQLILSHEIAWVWSCPPSGSFSTCRDLDLGGPLRPKGRPEGDSNNPVVALGNNLWLRSLFLVKLAWKKGAHFIIGHPEKSKAWELSWTRDFKREGKRRRLRERLHSAAYTVRLGSALQKVKSYLSSRGHRSLEQLASHPKQLDRILEEFVDSCYGEQESRQGTVEAILAVQRHCRVTRQALPCTWEACWSWRMLQPLQTRRPMPPSVLQAMVVVAFALGLSGTGRARTQWFVASVLWRVAFDGLLRPGEMLALTRQSVRLPDDLLSEDLPAVVIIESPKNRRHMGKRQFVLIKDLLTISWLRWICQHLKPAQRLFPGSRATMVKLFRLVNVILGLQDAGLTLASFRTGGATSHFQKEQNLGRFCENDFASFVRSWLKIPCCSPLPAFFDSTLGYPGEGPRDLRTRLEEIRQLDETILTDIGPWGGLTFTEAYRYREHAERASKWRRADPNHSSFSKYCKVRLLAGNQLLEPLPDLSEPPLGEFQMVAQRARPRSGQQIPASTNFSGRIMQAFCRTLVRLGLSFQQRDLGKEKEKLEYLAEIIGEVSKHENVPAEEA</sequence>
<dbReference type="Pfam" id="PF03160">
    <property type="entry name" value="Calx-beta"/>
    <property type="match status" value="1"/>
</dbReference>
<proteinExistence type="predicted"/>
<evidence type="ECO:0000313" key="7">
    <source>
        <dbReference type="Proteomes" id="UP000654075"/>
    </source>
</evidence>
<evidence type="ECO:0000313" key="6">
    <source>
        <dbReference type="EMBL" id="CAE8634381.1"/>
    </source>
</evidence>
<evidence type="ECO:0000256" key="1">
    <source>
        <dbReference type="ARBA" id="ARBA00022729"/>
    </source>
</evidence>
<keyword evidence="1" id="KW-0732">Signal</keyword>
<feature type="compositionally biased region" description="Basic and acidic residues" evidence="4">
    <location>
        <begin position="689"/>
        <end position="712"/>
    </location>
</feature>
<feature type="domain" description="Calx-beta" evidence="5">
    <location>
        <begin position="174"/>
        <end position="285"/>
    </location>
</feature>
<dbReference type="Proteomes" id="UP000654075">
    <property type="component" value="Unassembled WGS sequence"/>
</dbReference>
<comment type="caution">
    <text evidence="6">The sequence shown here is derived from an EMBL/GenBank/DDBJ whole genome shotgun (WGS) entry which is preliminary data.</text>
</comment>
<feature type="region of interest" description="Disordered" evidence="4">
    <location>
        <begin position="668"/>
        <end position="714"/>
    </location>
</feature>
<evidence type="ECO:0000256" key="3">
    <source>
        <dbReference type="ARBA" id="ARBA00022837"/>
    </source>
</evidence>
<gene>
    <name evidence="6" type="ORF">PGLA1383_LOCUS50030</name>
</gene>
<dbReference type="EMBL" id="CAJNNV010030995">
    <property type="protein sequence ID" value="CAE8634381.1"/>
    <property type="molecule type" value="Genomic_DNA"/>
</dbReference>
<feature type="region of interest" description="Disordered" evidence="4">
    <location>
        <begin position="623"/>
        <end position="651"/>
    </location>
</feature>